<proteinExistence type="predicted"/>
<gene>
    <name evidence="2" type="ORF">OL497_24620</name>
</gene>
<keyword evidence="1" id="KW-0472">Membrane</keyword>
<dbReference type="EMBL" id="JAPDNS010000002">
    <property type="protein sequence ID" value="MCW3487106.1"/>
    <property type="molecule type" value="Genomic_DNA"/>
</dbReference>
<dbReference type="Proteomes" id="UP001207742">
    <property type="component" value="Unassembled WGS sequence"/>
</dbReference>
<keyword evidence="3" id="KW-1185">Reference proteome</keyword>
<organism evidence="2 3">
    <name type="scientific">Chitinophaga nivalis</name>
    <dbReference type="NCBI Taxonomy" id="2991709"/>
    <lineage>
        <taxon>Bacteria</taxon>
        <taxon>Pseudomonadati</taxon>
        <taxon>Bacteroidota</taxon>
        <taxon>Chitinophagia</taxon>
        <taxon>Chitinophagales</taxon>
        <taxon>Chitinophagaceae</taxon>
        <taxon>Chitinophaga</taxon>
    </lineage>
</organism>
<reference evidence="2 3" key="1">
    <citation type="submission" date="2022-10" db="EMBL/GenBank/DDBJ databases">
        <title>Chitinophaga nivalis PC15 sp. nov., isolated from Pyeongchang county, South Korea.</title>
        <authorList>
            <person name="Trinh H.N."/>
        </authorList>
    </citation>
    <scope>NUCLEOTIDE SEQUENCE [LARGE SCALE GENOMIC DNA]</scope>
    <source>
        <strain evidence="2 3">PC14</strain>
    </source>
</reference>
<evidence type="ECO:0000313" key="3">
    <source>
        <dbReference type="Proteomes" id="UP001207742"/>
    </source>
</evidence>
<protein>
    <submittedName>
        <fullName evidence="2">Uncharacterized protein</fullName>
    </submittedName>
</protein>
<keyword evidence="1" id="KW-0812">Transmembrane</keyword>
<keyword evidence="1" id="KW-1133">Transmembrane helix</keyword>
<dbReference type="RefSeq" id="WP_264733916.1">
    <property type="nucleotide sequence ID" value="NZ_JAPDNR010000001.1"/>
</dbReference>
<accession>A0ABT3IT06</accession>
<comment type="caution">
    <text evidence="2">The sequence shown here is derived from an EMBL/GenBank/DDBJ whole genome shotgun (WGS) entry which is preliminary data.</text>
</comment>
<evidence type="ECO:0000313" key="2">
    <source>
        <dbReference type="EMBL" id="MCW3487106.1"/>
    </source>
</evidence>
<feature type="transmembrane region" description="Helical" evidence="1">
    <location>
        <begin position="6"/>
        <end position="23"/>
    </location>
</feature>
<sequence length="202" mass="23308">MKRPYLYSVILLVIIILISIGYCQQQRQMRRIGAENQRLWNENRDLRKQVEQASAVTSQITNRQDIRQRSAGQFIERRSYYRRNWQQFIAATAGDYRTGLLGGIRNLEIIVRNQTEYPLDNVMVKVEYLKNNNELFKTEQYTISNIPEKGVRTITASNSRKGSKVQVKLMSITSQAMNFCWAVSKPAPAGNPDPFECVPSAK</sequence>
<name>A0ABT3IT06_9BACT</name>
<evidence type="ECO:0000256" key="1">
    <source>
        <dbReference type="SAM" id="Phobius"/>
    </source>
</evidence>